<evidence type="ECO:0000259" key="12">
    <source>
        <dbReference type="PROSITE" id="PS50914"/>
    </source>
</evidence>
<dbReference type="EMBL" id="JACPNR010000006">
    <property type="protein sequence ID" value="MBI2678179.1"/>
    <property type="molecule type" value="Genomic_DNA"/>
</dbReference>
<keyword evidence="10" id="KW-0812">Transmembrane</keyword>
<dbReference type="PROSITE" id="PS50293">
    <property type="entry name" value="TPR_REGION"/>
    <property type="match status" value="1"/>
</dbReference>
<evidence type="ECO:0000256" key="1">
    <source>
        <dbReference type="ARBA" id="ARBA00012513"/>
    </source>
</evidence>
<keyword evidence="7" id="KW-0802">TPR repeat</keyword>
<feature type="compositionally biased region" description="Basic and acidic residues" evidence="9">
    <location>
        <begin position="572"/>
        <end position="582"/>
    </location>
</feature>
<evidence type="ECO:0000256" key="9">
    <source>
        <dbReference type="SAM" id="MobiDB-lite"/>
    </source>
</evidence>
<dbReference type="SMART" id="SM00220">
    <property type="entry name" value="S_TKc"/>
    <property type="match status" value="1"/>
</dbReference>
<dbReference type="InterPro" id="IPR000719">
    <property type="entry name" value="Prot_kinase_dom"/>
</dbReference>
<dbReference type="CDD" id="cd14014">
    <property type="entry name" value="STKc_PknB_like"/>
    <property type="match status" value="1"/>
</dbReference>
<dbReference type="InterPro" id="IPR011009">
    <property type="entry name" value="Kinase-like_dom_sf"/>
</dbReference>
<keyword evidence="4 8" id="KW-0547">Nucleotide-binding</keyword>
<dbReference type="PROSITE" id="PS00108">
    <property type="entry name" value="PROTEIN_KINASE_ST"/>
    <property type="match status" value="1"/>
</dbReference>
<evidence type="ECO:0000259" key="11">
    <source>
        <dbReference type="PROSITE" id="PS50011"/>
    </source>
</evidence>
<evidence type="ECO:0000313" key="13">
    <source>
        <dbReference type="EMBL" id="MBI2678179.1"/>
    </source>
</evidence>
<dbReference type="Proteomes" id="UP000779809">
    <property type="component" value="Unassembled WGS sequence"/>
</dbReference>
<dbReference type="Pfam" id="PF13414">
    <property type="entry name" value="TPR_11"/>
    <property type="match status" value="1"/>
</dbReference>
<evidence type="ECO:0000256" key="10">
    <source>
        <dbReference type="SAM" id="Phobius"/>
    </source>
</evidence>
<dbReference type="InterPro" id="IPR011990">
    <property type="entry name" value="TPR-like_helical_dom_sf"/>
</dbReference>
<dbReference type="SMART" id="SM00028">
    <property type="entry name" value="TPR"/>
    <property type="match status" value="1"/>
</dbReference>
<gene>
    <name evidence="13" type="ORF">HYX28_05315</name>
</gene>
<evidence type="ECO:0000256" key="8">
    <source>
        <dbReference type="PROSITE-ProRule" id="PRU10141"/>
    </source>
</evidence>
<dbReference type="Gene3D" id="1.10.510.10">
    <property type="entry name" value="Transferase(Phosphotransferase) domain 1"/>
    <property type="match status" value="1"/>
</dbReference>
<dbReference type="PANTHER" id="PTHR43289:SF6">
    <property type="entry name" value="SERINE_THREONINE-PROTEIN KINASE NEKL-3"/>
    <property type="match status" value="1"/>
</dbReference>
<keyword evidence="3" id="KW-0808">Transferase</keyword>
<evidence type="ECO:0000256" key="7">
    <source>
        <dbReference type="PROSITE-ProRule" id="PRU00339"/>
    </source>
</evidence>
<evidence type="ECO:0000256" key="5">
    <source>
        <dbReference type="ARBA" id="ARBA00022777"/>
    </source>
</evidence>
<dbReference type="EC" id="2.7.11.1" evidence="1"/>
<feature type="transmembrane region" description="Helical" evidence="10">
    <location>
        <begin position="377"/>
        <end position="398"/>
    </location>
</feature>
<feature type="region of interest" description="Disordered" evidence="9">
    <location>
        <begin position="491"/>
        <end position="536"/>
    </location>
</feature>
<feature type="region of interest" description="Disordered" evidence="9">
    <location>
        <begin position="554"/>
        <end position="582"/>
    </location>
</feature>
<feature type="domain" description="Protein kinase" evidence="11">
    <location>
        <begin position="41"/>
        <end position="332"/>
    </location>
</feature>
<name>A0A932EPH5_9BACT</name>
<evidence type="ECO:0000313" key="14">
    <source>
        <dbReference type="Proteomes" id="UP000779809"/>
    </source>
</evidence>
<dbReference type="Gene3D" id="3.30.1340.30">
    <property type="match status" value="1"/>
</dbReference>
<dbReference type="InterPro" id="IPR008271">
    <property type="entry name" value="Ser/Thr_kinase_AS"/>
</dbReference>
<dbReference type="Pfam" id="PF00069">
    <property type="entry name" value="Pkinase"/>
    <property type="match status" value="1"/>
</dbReference>
<feature type="repeat" description="TPR" evidence="7">
    <location>
        <begin position="525"/>
        <end position="558"/>
    </location>
</feature>
<dbReference type="InterPro" id="IPR007055">
    <property type="entry name" value="BON_dom"/>
</dbReference>
<dbReference type="FunFam" id="1.10.510.10:FF:000021">
    <property type="entry name" value="Serine/threonine protein kinase"/>
    <property type="match status" value="1"/>
</dbReference>
<feature type="compositionally biased region" description="Low complexity" evidence="9">
    <location>
        <begin position="329"/>
        <end position="366"/>
    </location>
</feature>
<keyword evidence="6 8" id="KW-0067">ATP-binding</keyword>
<dbReference type="SUPFAM" id="SSF48452">
    <property type="entry name" value="TPR-like"/>
    <property type="match status" value="1"/>
</dbReference>
<dbReference type="GO" id="GO:0004674">
    <property type="term" value="F:protein serine/threonine kinase activity"/>
    <property type="evidence" value="ECO:0007669"/>
    <property type="project" value="UniProtKB-KW"/>
</dbReference>
<dbReference type="PROSITE" id="PS00107">
    <property type="entry name" value="PROTEIN_KINASE_ATP"/>
    <property type="match status" value="1"/>
</dbReference>
<dbReference type="PROSITE" id="PS50914">
    <property type="entry name" value="BON"/>
    <property type="match status" value="1"/>
</dbReference>
<evidence type="ECO:0000256" key="6">
    <source>
        <dbReference type="ARBA" id="ARBA00022840"/>
    </source>
</evidence>
<dbReference type="AlphaFoldDB" id="A0A932EPH5"/>
<dbReference type="SUPFAM" id="SSF56112">
    <property type="entry name" value="Protein kinase-like (PK-like)"/>
    <property type="match status" value="1"/>
</dbReference>
<accession>A0A932EPH5</accession>
<feature type="binding site" evidence="8">
    <location>
        <position position="70"/>
    </location>
    <ligand>
        <name>ATP</name>
        <dbReference type="ChEBI" id="CHEBI:30616"/>
    </ligand>
</feature>
<keyword evidence="10" id="KW-0472">Membrane</keyword>
<dbReference type="Gene3D" id="1.25.40.10">
    <property type="entry name" value="Tetratricopeptide repeat domain"/>
    <property type="match status" value="1"/>
</dbReference>
<feature type="domain" description="BON" evidence="12">
    <location>
        <begin position="418"/>
        <end position="485"/>
    </location>
</feature>
<feature type="compositionally biased region" description="Polar residues" evidence="9">
    <location>
        <begin position="527"/>
        <end position="536"/>
    </location>
</feature>
<keyword evidence="10" id="KW-1133">Transmembrane helix</keyword>
<protein>
    <recommendedName>
        <fullName evidence="1">non-specific serine/threonine protein kinase</fullName>
        <ecNumber evidence="1">2.7.11.1</ecNumber>
    </recommendedName>
</protein>
<dbReference type="PROSITE" id="PS50005">
    <property type="entry name" value="TPR"/>
    <property type="match status" value="1"/>
</dbReference>
<evidence type="ECO:0000256" key="4">
    <source>
        <dbReference type="ARBA" id="ARBA00022741"/>
    </source>
</evidence>
<keyword evidence="2" id="KW-0723">Serine/threonine-protein kinase</keyword>
<dbReference type="InterPro" id="IPR019734">
    <property type="entry name" value="TPR_rpt"/>
</dbReference>
<reference evidence="13" key="1">
    <citation type="submission" date="2020-07" db="EMBL/GenBank/DDBJ databases">
        <title>Huge and variable diversity of episymbiotic CPR bacteria and DPANN archaea in groundwater ecosystems.</title>
        <authorList>
            <person name="He C.Y."/>
            <person name="Keren R."/>
            <person name="Whittaker M."/>
            <person name="Farag I.F."/>
            <person name="Doudna J."/>
            <person name="Cate J.H.D."/>
            <person name="Banfield J.F."/>
        </authorList>
    </citation>
    <scope>NUCLEOTIDE SEQUENCE</scope>
    <source>
        <strain evidence="13">NC_groundwater_580_Pr5_B-0.1um_64_19</strain>
    </source>
</reference>
<comment type="caution">
    <text evidence="13">The sequence shown here is derived from an EMBL/GenBank/DDBJ whole genome shotgun (WGS) entry which is preliminary data.</text>
</comment>
<evidence type="ECO:0000256" key="2">
    <source>
        <dbReference type="ARBA" id="ARBA00022527"/>
    </source>
</evidence>
<sequence>MKYCDACNTTYPNEFQTCPKDQTVLRTMSELRSGMVIRDKYQILEKIGAGGMAVVYLAKHLAFNELRAIKVVNSRLLDDENFLRRFRSEAIITRKLQHPNAVRVDDLDSTEDGRPFMVMEYVHGKDLRHMIQNSGPLPVRRALGIARQAAAALAAAHALGITHRDIKPDNILMTDTGDSTDLVKVLDFGIAKVREAGLESAHSSTKTGMVVGTPQYISPEQAMGRHGEEIDGRADLYSLGVVLYEMVTGRLPFESDTPMGMLLHHIQSIPPRAHEISPELRIPQTLSVMLVHALEKDRNLRYQNAAEFIAALDDVEQELRTGVTGVVTRPGMSSPGSAAAARARSAPAPAPARAPARPQPASYSARQAPPPARSSNWVIYVVAAVVLAGAVAGVYFWVLKPANSSAQANENHSTLLVPDDRLAADVRTALGNSSEIKSAIEVSASDGVVTLRGKVTGLYEMQMAESLTKSVLGIKDVKNELQYEKLSPVVDVNGGGKTPAQEAPGRQKPAVEKPRGPSTADKARSRTLVSQGNTQLDQGEYNAAIASYQQALDLDPDNGQAQSGLARAQKAKATEDEIMRRR</sequence>
<dbReference type="PROSITE" id="PS50011">
    <property type="entry name" value="PROTEIN_KINASE_DOM"/>
    <property type="match status" value="1"/>
</dbReference>
<proteinExistence type="predicted"/>
<dbReference type="PANTHER" id="PTHR43289">
    <property type="entry name" value="MITOGEN-ACTIVATED PROTEIN KINASE KINASE KINASE 20-RELATED"/>
    <property type="match status" value="1"/>
</dbReference>
<dbReference type="GO" id="GO:0005524">
    <property type="term" value="F:ATP binding"/>
    <property type="evidence" value="ECO:0007669"/>
    <property type="project" value="UniProtKB-UniRule"/>
</dbReference>
<evidence type="ECO:0000256" key="3">
    <source>
        <dbReference type="ARBA" id="ARBA00022679"/>
    </source>
</evidence>
<feature type="region of interest" description="Disordered" evidence="9">
    <location>
        <begin position="326"/>
        <end position="371"/>
    </location>
</feature>
<organism evidence="13 14">
    <name type="scientific">Candidatus Korobacter versatilis</name>
    <dbReference type="NCBI Taxonomy" id="658062"/>
    <lineage>
        <taxon>Bacteria</taxon>
        <taxon>Pseudomonadati</taxon>
        <taxon>Acidobacteriota</taxon>
        <taxon>Terriglobia</taxon>
        <taxon>Terriglobales</taxon>
        <taxon>Candidatus Korobacteraceae</taxon>
        <taxon>Candidatus Korobacter</taxon>
    </lineage>
</organism>
<keyword evidence="5 13" id="KW-0418">Kinase</keyword>
<dbReference type="Pfam" id="PF04972">
    <property type="entry name" value="BON"/>
    <property type="match status" value="1"/>
</dbReference>
<dbReference type="InterPro" id="IPR017441">
    <property type="entry name" value="Protein_kinase_ATP_BS"/>
</dbReference>
<dbReference type="Gene3D" id="3.30.200.20">
    <property type="entry name" value="Phosphorylase Kinase, domain 1"/>
    <property type="match status" value="1"/>
</dbReference>